<dbReference type="AlphaFoldDB" id="A0A5S9QLF0"/>
<dbReference type="GO" id="GO:0000976">
    <property type="term" value="F:transcription cis-regulatory region binding"/>
    <property type="evidence" value="ECO:0007669"/>
    <property type="project" value="TreeGrafter"/>
</dbReference>
<gene>
    <name evidence="6" type="primary">virS_7</name>
    <name evidence="5" type="ORF">IHBHHGIJ_03296</name>
    <name evidence="6" type="ORF">KFEGEMFD_03509</name>
</gene>
<dbReference type="SMART" id="SM00342">
    <property type="entry name" value="HTH_ARAC"/>
    <property type="match status" value="1"/>
</dbReference>
<dbReference type="InterPro" id="IPR032687">
    <property type="entry name" value="AraC-type_N"/>
</dbReference>
<keyword evidence="1" id="KW-0805">Transcription regulation</keyword>
<reference evidence="7 8" key="1">
    <citation type="submission" date="2019-11" db="EMBL/GenBank/DDBJ databases">
        <authorList>
            <person name="Holert J."/>
        </authorList>
    </citation>
    <scope>NUCLEOTIDE SEQUENCE [LARGE SCALE GENOMIC DNA]</scope>
    <source>
        <strain evidence="6">BC3_2A</strain>
        <strain evidence="5">SB11_1A</strain>
    </source>
</reference>
<dbReference type="Pfam" id="PF12625">
    <property type="entry name" value="Arabinose_bd"/>
    <property type="match status" value="1"/>
</dbReference>
<dbReference type="RefSeq" id="WP_159270064.1">
    <property type="nucleotide sequence ID" value="NZ_CACSIK010000003.1"/>
</dbReference>
<dbReference type="Pfam" id="PF12833">
    <property type="entry name" value="HTH_18"/>
    <property type="match status" value="1"/>
</dbReference>
<evidence type="ECO:0000256" key="3">
    <source>
        <dbReference type="ARBA" id="ARBA00023163"/>
    </source>
</evidence>
<evidence type="ECO:0000313" key="6">
    <source>
        <dbReference type="EMBL" id="CAA0118614.1"/>
    </source>
</evidence>
<evidence type="ECO:0000256" key="1">
    <source>
        <dbReference type="ARBA" id="ARBA00023015"/>
    </source>
</evidence>
<evidence type="ECO:0000313" key="7">
    <source>
        <dbReference type="Proteomes" id="UP000435877"/>
    </source>
</evidence>
<dbReference type="Proteomes" id="UP000435877">
    <property type="component" value="Unassembled WGS sequence"/>
</dbReference>
<organism evidence="6 8">
    <name type="scientific">Zhongshania aliphaticivorans</name>
    <dbReference type="NCBI Taxonomy" id="1470434"/>
    <lineage>
        <taxon>Bacteria</taxon>
        <taxon>Pseudomonadati</taxon>
        <taxon>Pseudomonadota</taxon>
        <taxon>Gammaproteobacteria</taxon>
        <taxon>Cellvibrionales</taxon>
        <taxon>Spongiibacteraceae</taxon>
        <taxon>Zhongshania</taxon>
    </lineage>
</organism>
<dbReference type="PROSITE" id="PS01124">
    <property type="entry name" value="HTH_ARAC_FAMILY_2"/>
    <property type="match status" value="1"/>
</dbReference>
<dbReference type="OrthoDB" id="6816069at2"/>
<evidence type="ECO:0000256" key="2">
    <source>
        <dbReference type="ARBA" id="ARBA00023125"/>
    </source>
</evidence>
<dbReference type="EMBL" id="CACSIK010000003">
    <property type="protein sequence ID" value="CAA0111406.1"/>
    <property type="molecule type" value="Genomic_DNA"/>
</dbReference>
<dbReference type="InterPro" id="IPR018060">
    <property type="entry name" value="HTH_AraC"/>
</dbReference>
<keyword evidence="3" id="KW-0804">Transcription</keyword>
<dbReference type="GO" id="GO:0005829">
    <property type="term" value="C:cytosol"/>
    <property type="evidence" value="ECO:0007669"/>
    <property type="project" value="TreeGrafter"/>
</dbReference>
<dbReference type="InterPro" id="IPR009057">
    <property type="entry name" value="Homeodomain-like_sf"/>
</dbReference>
<evidence type="ECO:0000313" key="8">
    <source>
        <dbReference type="Proteomes" id="UP000439591"/>
    </source>
</evidence>
<name>A0A5S9QLF0_9GAMM</name>
<proteinExistence type="predicted"/>
<evidence type="ECO:0000259" key="4">
    <source>
        <dbReference type="PROSITE" id="PS01124"/>
    </source>
</evidence>
<sequence length="335" mass="37737">MGSLIRASNLRGYHELVEMLGGDPAKLLTRFKIPVDVTEDDHAFLAYRNAGLLLEASARELNCPDFGLRLAKWQGLDILGPVAVIARSASTVLEALGAISQFLYLHSPALKLKAAAAETKGVLRFQYEILEAIRPQQCQSYELSLANGLGILRLLAGHQSTFTSVRFTHKQQAASSVYREIFSCPVYFEQSWCGFELTEELALQSIDSADAETRHLVAEYLEPQYMLGAARLSERVAELIRRLLPTGQCNANAISEHLAMHPRTLQRRLAEESTRYDLLLDKERRSQAERYLAQVDLRLNQITGLLGYAEQSTFNRSCKRWFGLTPMQFRQKMAE</sequence>
<accession>A0A5S9QLF0</accession>
<dbReference type="EMBL" id="CACSIM010000006">
    <property type="protein sequence ID" value="CAA0118614.1"/>
    <property type="molecule type" value="Genomic_DNA"/>
</dbReference>
<evidence type="ECO:0000313" key="5">
    <source>
        <dbReference type="EMBL" id="CAA0111406.1"/>
    </source>
</evidence>
<feature type="domain" description="HTH araC/xylS-type" evidence="4">
    <location>
        <begin position="234"/>
        <end position="332"/>
    </location>
</feature>
<dbReference type="SUPFAM" id="SSF46689">
    <property type="entry name" value="Homeodomain-like"/>
    <property type="match status" value="1"/>
</dbReference>
<dbReference type="Proteomes" id="UP000439591">
    <property type="component" value="Unassembled WGS sequence"/>
</dbReference>
<keyword evidence="7" id="KW-1185">Reference proteome</keyword>
<protein>
    <submittedName>
        <fullName evidence="6">HTH-type transcriptional regulator VirS</fullName>
    </submittedName>
</protein>
<dbReference type="PANTHER" id="PTHR47894">
    <property type="entry name" value="HTH-TYPE TRANSCRIPTIONAL REGULATOR GADX"/>
    <property type="match status" value="1"/>
</dbReference>
<dbReference type="GO" id="GO:0003700">
    <property type="term" value="F:DNA-binding transcription factor activity"/>
    <property type="evidence" value="ECO:0007669"/>
    <property type="project" value="InterPro"/>
</dbReference>
<dbReference type="PANTHER" id="PTHR47894:SF4">
    <property type="entry name" value="HTH-TYPE TRANSCRIPTIONAL REGULATOR GADX"/>
    <property type="match status" value="1"/>
</dbReference>
<dbReference type="Gene3D" id="1.10.10.60">
    <property type="entry name" value="Homeodomain-like"/>
    <property type="match status" value="1"/>
</dbReference>
<keyword evidence="2" id="KW-0238">DNA-binding</keyword>